<evidence type="ECO:0000313" key="1">
    <source>
        <dbReference type="EMBL" id="AMA75704.1"/>
    </source>
</evidence>
<accession>A0A0X8D8C9</accession>
<dbReference type="Proteomes" id="UP000061630">
    <property type="component" value="Chromosome"/>
</dbReference>
<evidence type="ECO:0000313" key="2">
    <source>
        <dbReference type="Proteomes" id="UP000061630"/>
    </source>
</evidence>
<reference evidence="1 2" key="1">
    <citation type="submission" date="2016-01" db="EMBL/GenBank/DDBJ databases">
        <title>Genome sequence of Thermus parvatiensis, a thermophile isolated from a hot water spring.</title>
        <authorList>
            <person name="Tripathi C."/>
            <person name="Lal R."/>
        </authorList>
    </citation>
    <scope>NUCLEOTIDE SEQUENCE [LARGE SCALE GENOMIC DNA]</scope>
    <source>
        <strain evidence="1 2">RL</strain>
    </source>
</reference>
<dbReference type="KEGG" id="tpar:AV541_06310"/>
<dbReference type="AlphaFoldDB" id="A0A0X8D8C9"/>
<organism evidence="1 2">
    <name type="scientific">Thermus parvatiensis</name>
    <dbReference type="NCBI Taxonomy" id="456163"/>
    <lineage>
        <taxon>Bacteria</taxon>
        <taxon>Thermotogati</taxon>
        <taxon>Deinococcota</taxon>
        <taxon>Deinococci</taxon>
        <taxon>Thermales</taxon>
        <taxon>Thermaceae</taxon>
        <taxon>Thermus</taxon>
    </lineage>
</organism>
<gene>
    <name evidence="1" type="ORF">AV541_06310</name>
</gene>
<dbReference type="EMBL" id="CP014141">
    <property type="protein sequence ID" value="AMA75704.1"/>
    <property type="molecule type" value="Genomic_DNA"/>
</dbReference>
<sequence>MVLQLVVDVDQTRFRKMPQEVIGVGEPGLEDAGMKIFEIAKDFGQARILNDRYAGLLKA</sequence>
<protein>
    <submittedName>
        <fullName evidence="1">Uncharacterized protein</fullName>
    </submittedName>
</protein>
<proteinExistence type="predicted"/>
<name>A0A0X8D8C9_9DEIN</name>